<gene>
    <name evidence="2" type="ORF">FXV83_36315</name>
</gene>
<dbReference type="AlphaFoldDB" id="A0A5S4YBG2"/>
<evidence type="ECO:0000313" key="2">
    <source>
        <dbReference type="EMBL" id="TYO61770.1"/>
    </source>
</evidence>
<dbReference type="EMBL" id="VSTH01000157">
    <property type="protein sequence ID" value="TYO61770.1"/>
    <property type="molecule type" value="Genomic_DNA"/>
</dbReference>
<reference evidence="2 3" key="1">
    <citation type="submission" date="2019-08" db="EMBL/GenBank/DDBJ databases">
        <title>Bradyrhizobium hipponensis sp. nov., a rhizobium isolated from a Lupinus angustifolius root nodule in Tunisia.</title>
        <authorList>
            <person name="Off K."/>
            <person name="Rejili M."/>
            <person name="Mars M."/>
            <person name="Brachmann A."/>
            <person name="Marin M."/>
        </authorList>
    </citation>
    <scope>NUCLEOTIDE SEQUENCE [LARGE SCALE GENOMIC DNA]</scope>
    <source>
        <strain evidence="3">aSej3</strain>
    </source>
</reference>
<dbReference type="Pfam" id="PF06527">
    <property type="entry name" value="TniQ"/>
    <property type="match status" value="1"/>
</dbReference>
<dbReference type="Proteomes" id="UP000324797">
    <property type="component" value="Unassembled WGS sequence"/>
</dbReference>
<protein>
    <recommendedName>
        <fullName evidence="1">TniQ domain-containing protein</fullName>
    </recommendedName>
</protein>
<dbReference type="InterPro" id="IPR009492">
    <property type="entry name" value="TniQ"/>
</dbReference>
<comment type="caution">
    <text evidence="2">The sequence shown here is derived from an EMBL/GenBank/DDBJ whole genome shotgun (WGS) entry which is preliminary data.</text>
</comment>
<dbReference type="RefSeq" id="WP_148744363.1">
    <property type="nucleotide sequence ID" value="NZ_VSTH01000157.1"/>
</dbReference>
<evidence type="ECO:0000259" key="1">
    <source>
        <dbReference type="Pfam" id="PF06527"/>
    </source>
</evidence>
<organism evidence="2 3">
    <name type="scientific">Bradyrhizobium hipponense</name>
    <dbReference type="NCBI Taxonomy" id="2605638"/>
    <lineage>
        <taxon>Bacteria</taxon>
        <taxon>Pseudomonadati</taxon>
        <taxon>Pseudomonadota</taxon>
        <taxon>Alphaproteobacteria</taxon>
        <taxon>Hyphomicrobiales</taxon>
        <taxon>Nitrobacteraceae</taxon>
        <taxon>Bradyrhizobium</taxon>
    </lineage>
</organism>
<accession>A0A5S4YBG2</accession>
<name>A0A5S4YBG2_9BRAD</name>
<proteinExistence type="predicted"/>
<sequence length="320" mass="36417">MSSTARLVMRSTPRLGESLLGFLLRVSDVNCCTGVPALLRLANLPRTFLTRPCVLKDLASILGGAISLNELEERVYWRAAPKKGIKFVRATVSTVDVNFTHPRVCPACLEEEGIVRQVWDLRVVTACWRHGFYLVDHCSQCGSRLTWRRKRLLQCDCGSELRRQSRDPAPEEVVAFTLLLETQLVNGTNWIDPFPLPLRTLGAICRAIWWFGAELASLERAQPLAISKPRVLVSAKIVERGIECLERWPRSIEELLSQKHLAESNPQSLETTPKHLLYTIRETFRGLHFEPMLDDIRDILGQMEYPTKRNSFYSVRPPKG</sequence>
<feature type="domain" description="TniQ" evidence="1">
    <location>
        <begin position="11"/>
        <end position="134"/>
    </location>
</feature>
<evidence type="ECO:0000313" key="3">
    <source>
        <dbReference type="Proteomes" id="UP000324797"/>
    </source>
</evidence>
<keyword evidence="3" id="KW-1185">Reference proteome</keyword>